<keyword evidence="4" id="KW-1185">Reference proteome</keyword>
<proteinExistence type="predicted"/>
<dbReference type="SUPFAM" id="SSF53254">
    <property type="entry name" value="Phosphoglycerate mutase-like"/>
    <property type="match status" value="1"/>
</dbReference>
<name>A0AAV9P4Z3_9PEZI</name>
<accession>A0AAV9P4Z3</accession>
<dbReference type="GO" id="GO:0003993">
    <property type="term" value="F:acid phosphatase activity"/>
    <property type="evidence" value="ECO:0007669"/>
    <property type="project" value="TreeGrafter"/>
</dbReference>
<evidence type="ECO:0000313" key="3">
    <source>
        <dbReference type="EMBL" id="KAK5167034.1"/>
    </source>
</evidence>
<dbReference type="InterPro" id="IPR000560">
    <property type="entry name" value="His_Pase_clade-2"/>
</dbReference>
<dbReference type="InterPro" id="IPR029033">
    <property type="entry name" value="His_PPase_superfam"/>
</dbReference>
<gene>
    <name evidence="3" type="ORF">LTR77_007763</name>
</gene>
<dbReference type="GeneID" id="89929099"/>
<feature type="chain" id="PRO_5043754246" description="Phosphoglycerate mutase-like protein" evidence="2">
    <location>
        <begin position="18"/>
        <end position="568"/>
    </location>
</feature>
<dbReference type="Pfam" id="PF00328">
    <property type="entry name" value="His_Phos_2"/>
    <property type="match status" value="1"/>
</dbReference>
<evidence type="ECO:0008006" key="5">
    <source>
        <dbReference type="Google" id="ProtNLM"/>
    </source>
</evidence>
<dbReference type="PANTHER" id="PTHR20963">
    <property type="entry name" value="MULTIPLE INOSITOL POLYPHOSPHATE PHOSPHATASE-RELATED"/>
    <property type="match status" value="1"/>
</dbReference>
<reference evidence="3 4" key="1">
    <citation type="submission" date="2023-08" db="EMBL/GenBank/DDBJ databases">
        <title>Black Yeasts Isolated from many extreme environments.</title>
        <authorList>
            <person name="Coleine C."/>
            <person name="Stajich J.E."/>
            <person name="Selbmann L."/>
        </authorList>
    </citation>
    <scope>NUCLEOTIDE SEQUENCE [LARGE SCALE GENOMIC DNA]</scope>
    <source>
        <strain evidence="3 4">CCFEE 5935</strain>
    </source>
</reference>
<organism evidence="3 4">
    <name type="scientific">Saxophila tyrrhenica</name>
    <dbReference type="NCBI Taxonomy" id="1690608"/>
    <lineage>
        <taxon>Eukaryota</taxon>
        <taxon>Fungi</taxon>
        <taxon>Dikarya</taxon>
        <taxon>Ascomycota</taxon>
        <taxon>Pezizomycotina</taxon>
        <taxon>Dothideomycetes</taxon>
        <taxon>Dothideomycetidae</taxon>
        <taxon>Mycosphaerellales</taxon>
        <taxon>Extremaceae</taxon>
        <taxon>Saxophila</taxon>
    </lineage>
</organism>
<dbReference type="Proteomes" id="UP001337655">
    <property type="component" value="Unassembled WGS sequence"/>
</dbReference>
<evidence type="ECO:0000256" key="2">
    <source>
        <dbReference type="SAM" id="SignalP"/>
    </source>
</evidence>
<dbReference type="EMBL" id="JAVRRT010000012">
    <property type="protein sequence ID" value="KAK5167034.1"/>
    <property type="molecule type" value="Genomic_DNA"/>
</dbReference>
<evidence type="ECO:0000313" key="4">
    <source>
        <dbReference type="Proteomes" id="UP001337655"/>
    </source>
</evidence>
<comment type="caution">
    <text evidence="3">The sequence shown here is derived from an EMBL/GenBank/DDBJ whole genome shotgun (WGS) entry which is preliminary data.</text>
</comment>
<keyword evidence="2" id="KW-0732">Signal</keyword>
<dbReference type="PANTHER" id="PTHR20963:SF43">
    <property type="entry name" value="PUTATIVE (AFU_ORTHOLOGUE AFUA_7G01240)-RELATED"/>
    <property type="match status" value="1"/>
</dbReference>
<sequence length="568" mass="63329">MHSVIGMIIGALVVAQAAIGSQQLHTRQDGIAELLTDINQISQYWGQIAPYRDNADSAFGVNNVGLPNGCQIEQAHSLQRHAQRFPSSYFDDGINDEKFAAKIQRQTRSSSNSSFTGPLAFLNSYQYQVGESYLTGIGASTEFESGVAFWNRYGRTVLNATVGQLQYNASYENATARPKPVLRTTSQSRMWNSQISWALGFFGPSFYETPMPGLDNFVNGSLFDVVIIPEGGTENNTLAAYDSCFEDLFTPLGLIGDDDAFLFYVPMYLADATERMNQYAPAGFQFNVNDTFAMQSICAYETGYIGRSDFCTLFTEDEWAGFELALDAEYYYDYSWGNPTGRAQGIGYLQELLARLQNEYIYSSNSSVNASITKNGEDFPLGRPFYADFTHDDIIISALTAMSLDYFREHPDLNTYPPDPDRHFFLSKITPFGGRLITEVIGCADPNPLEQHNARTQYYPTQYGYDPANAPHKFIRMRLNNGILPLDTIRGGQCAGRTDGMCAMEDFLASQAKAEELANYHFACFANYTLDDPFNGNDYDGTVNRDTEGITLYNGTITAEYVEDVLYG</sequence>
<dbReference type="Gene3D" id="3.40.50.1240">
    <property type="entry name" value="Phosphoglycerate mutase-like"/>
    <property type="match status" value="1"/>
</dbReference>
<evidence type="ECO:0000256" key="1">
    <source>
        <dbReference type="ARBA" id="ARBA00022801"/>
    </source>
</evidence>
<dbReference type="CDD" id="cd07061">
    <property type="entry name" value="HP_HAP_like"/>
    <property type="match status" value="1"/>
</dbReference>
<dbReference type="RefSeq" id="XP_064656842.1">
    <property type="nucleotide sequence ID" value="XM_064805000.1"/>
</dbReference>
<dbReference type="AlphaFoldDB" id="A0AAV9P4Z3"/>
<keyword evidence="1" id="KW-0378">Hydrolase</keyword>
<feature type="signal peptide" evidence="2">
    <location>
        <begin position="1"/>
        <end position="17"/>
    </location>
</feature>
<protein>
    <recommendedName>
        <fullName evidence="5">Phosphoglycerate mutase-like protein</fullName>
    </recommendedName>
</protein>